<evidence type="ECO:0000256" key="7">
    <source>
        <dbReference type="PROSITE-ProRule" id="PRU01373"/>
    </source>
</evidence>
<feature type="chain" id="PRO_5001849178" evidence="9">
    <location>
        <begin position="35"/>
        <end position="605"/>
    </location>
</feature>
<feature type="domain" description="L,D-TPase catalytic" evidence="10">
    <location>
        <begin position="294"/>
        <end position="475"/>
    </location>
</feature>
<dbReference type="RefSeq" id="WP_043759173.1">
    <property type="nucleotide sequence ID" value="NZ_CP003811.1"/>
</dbReference>
<sequence>MVPVPPRRHARPHAALGAGLSLLALLGAPAVALAQGAGAVQGSPVPPLAVPVAVPPAATGEAAKGQEPRMPEAKGEAKGTAGKAADAKRPETKPAEAAPEPVPVQGKAQDAKAQDAKSPDNKAQDTKSSDNKSSDIKTQQAKPQEAAKKSREPAPLVYAKVSTDPNPTLTPRTFLDTLRAAERYAAFAEAGGWERLPEDLARLKPGERNPAIPALRHHLTLTGDLPADAPPNDRLDPPLVAAIAAFQARHGLPDSGILGRLTINALNVPAAVRQRQLAASAARLMGSKFPFGDRYVVVNIPSAAVEAVENGAVARRYVAVVGSPDKATPPVETRITDINFNPTWTVPASVVKNEIIPQMRKNPGYLAKNHIRILGPSGEVDPTRIDWAGEKAVNYTLRQDSGFDNSLGQVRIDMPNRFAVYMHDTPAKSLFAASVRFHSHGCVRVGQVKELVGWLLQGTDGPNGPGTNWGPIEIETGIADGERRDIKLAKPVPVVFVYLTGFATPDGKAHFRDDIYALDTPAPEPAATGAIPPAAPPGADAASAKPAPAGAAPTAPRPGAVHDAKPAPARAAATKPAAVKPTPAKPAVGRSAAERHSLESVEPIR</sequence>
<dbReference type="Gene3D" id="2.40.440.10">
    <property type="entry name" value="L,D-transpeptidase catalytic domain-like"/>
    <property type="match status" value="1"/>
</dbReference>
<feature type="compositionally biased region" description="Basic and acidic residues" evidence="8">
    <location>
        <begin position="85"/>
        <end position="94"/>
    </location>
</feature>
<proteinExistence type="inferred from homology"/>
<dbReference type="EMBL" id="CP003811">
    <property type="protein sequence ID" value="AIQ92219.1"/>
    <property type="molecule type" value="Genomic_DNA"/>
</dbReference>
<evidence type="ECO:0000313" key="12">
    <source>
        <dbReference type="Proteomes" id="UP000029492"/>
    </source>
</evidence>
<feature type="compositionally biased region" description="Basic and acidic residues" evidence="8">
    <location>
        <begin position="64"/>
        <end position="77"/>
    </location>
</feature>
<accession>A0A089QC99</accession>
<dbReference type="GO" id="GO:0009252">
    <property type="term" value="P:peptidoglycan biosynthetic process"/>
    <property type="evidence" value="ECO:0007669"/>
    <property type="project" value="UniProtKB-UniPathway"/>
</dbReference>
<evidence type="ECO:0000256" key="8">
    <source>
        <dbReference type="SAM" id="MobiDB-lite"/>
    </source>
</evidence>
<keyword evidence="12" id="KW-1185">Reference proteome</keyword>
<feature type="active site" description="Proton donor/acceptor" evidence="7">
    <location>
        <position position="423"/>
    </location>
</feature>
<evidence type="ECO:0000256" key="5">
    <source>
        <dbReference type="ARBA" id="ARBA00022984"/>
    </source>
</evidence>
<keyword evidence="5 7" id="KW-0573">Peptidoglycan synthesis</keyword>
<evidence type="ECO:0000256" key="6">
    <source>
        <dbReference type="ARBA" id="ARBA00023316"/>
    </source>
</evidence>
<name>A0A089QC99_9HYPH</name>
<feature type="compositionally biased region" description="Low complexity" evidence="8">
    <location>
        <begin position="566"/>
        <end position="588"/>
    </location>
</feature>
<keyword evidence="6 7" id="KW-0961">Cell wall biogenesis/degradation</keyword>
<feature type="compositionally biased region" description="Basic and acidic residues" evidence="8">
    <location>
        <begin position="109"/>
        <end position="135"/>
    </location>
</feature>
<keyword evidence="3" id="KW-0808">Transferase</keyword>
<dbReference type="eggNOG" id="COG2989">
    <property type="taxonomic scope" value="Bacteria"/>
</dbReference>
<reference evidence="11 12" key="1">
    <citation type="journal article" date="2014" name="PLoS ONE">
        <title>Genome Information of Methylobacterium oryzae, a Plant-Probiotic Methylotroph in the Phyllosphere.</title>
        <authorList>
            <person name="Kwak M.J."/>
            <person name="Jeong H."/>
            <person name="Madhaiyan M."/>
            <person name="Lee Y."/>
            <person name="Sa T.M."/>
            <person name="Oh T.K."/>
            <person name="Kim J.F."/>
        </authorList>
    </citation>
    <scope>NUCLEOTIDE SEQUENCE [LARGE SCALE GENOMIC DNA]</scope>
    <source>
        <strain evidence="11 12">CBMB20</strain>
    </source>
</reference>
<dbReference type="Pfam" id="PF03734">
    <property type="entry name" value="YkuD"/>
    <property type="match status" value="1"/>
</dbReference>
<protein>
    <submittedName>
        <fullName evidence="11">Peptidoglycan-binding domain-containing protein</fullName>
    </submittedName>
</protein>
<dbReference type="SUPFAM" id="SSF47090">
    <property type="entry name" value="PGBD-like"/>
    <property type="match status" value="1"/>
</dbReference>
<dbReference type="InterPro" id="IPR005490">
    <property type="entry name" value="LD_TPept_cat_dom"/>
</dbReference>
<dbReference type="SUPFAM" id="SSF141523">
    <property type="entry name" value="L,D-transpeptidase catalytic domain-like"/>
    <property type="match status" value="1"/>
</dbReference>
<dbReference type="CDD" id="cd16913">
    <property type="entry name" value="YkuD_like"/>
    <property type="match status" value="1"/>
</dbReference>
<evidence type="ECO:0000256" key="2">
    <source>
        <dbReference type="ARBA" id="ARBA00005992"/>
    </source>
</evidence>
<feature type="active site" description="Nucleophile" evidence="7">
    <location>
        <position position="442"/>
    </location>
</feature>
<evidence type="ECO:0000259" key="10">
    <source>
        <dbReference type="PROSITE" id="PS52029"/>
    </source>
</evidence>
<dbReference type="Pfam" id="PF01471">
    <property type="entry name" value="PG_binding_1"/>
    <property type="match status" value="1"/>
</dbReference>
<evidence type="ECO:0000256" key="1">
    <source>
        <dbReference type="ARBA" id="ARBA00004752"/>
    </source>
</evidence>
<dbReference type="AlphaFoldDB" id="A0A089QC99"/>
<dbReference type="HOGENOM" id="CLU_020360_5_2_5"/>
<dbReference type="Proteomes" id="UP000029492">
    <property type="component" value="Chromosome"/>
</dbReference>
<feature type="signal peptide" evidence="9">
    <location>
        <begin position="1"/>
        <end position="34"/>
    </location>
</feature>
<dbReference type="GO" id="GO:0004180">
    <property type="term" value="F:carboxypeptidase activity"/>
    <property type="evidence" value="ECO:0007669"/>
    <property type="project" value="UniProtKB-ARBA"/>
</dbReference>
<dbReference type="InterPro" id="IPR038063">
    <property type="entry name" value="Transpep_catalytic_dom"/>
</dbReference>
<dbReference type="PANTHER" id="PTHR41533">
    <property type="entry name" value="L,D-TRANSPEPTIDASE HI_1667-RELATED"/>
    <property type="match status" value="1"/>
</dbReference>
<dbReference type="GO" id="GO:0016740">
    <property type="term" value="F:transferase activity"/>
    <property type="evidence" value="ECO:0007669"/>
    <property type="project" value="UniProtKB-KW"/>
</dbReference>
<dbReference type="Gene3D" id="1.10.101.10">
    <property type="entry name" value="PGBD-like superfamily/PGBD"/>
    <property type="match status" value="1"/>
</dbReference>
<dbReference type="InterPro" id="IPR036366">
    <property type="entry name" value="PGBDSf"/>
</dbReference>
<dbReference type="PANTHER" id="PTHR41533:SF1">
    <property type="entry name" value="L,D-TRANSPEPTIDASE YCBB-RELATED"/>
    <property type="match status" value="1"/>
</dbReference>
<feature type="region of interest" description="Disordered" evidence="8">
    <location>
        <begin position="59"/>
        <end position="170"/>
    </location>
</feature>
<gene>
    <name evidence="11" type="ORF">MOC_4464</name>
</gene>
<dbReference type="GO" id="GO:0071555">
    <property type="term" value="P:cell wall organization"/>
    <property type="evidence" value="ECO:0007669"/>
    <property type="project" value="UniProtKB-UniRule"/>
</dbReference>
<keyword evidence="9" id="KW-0732">Signal</keyword>
<dbReference type="PROSITE" id="PS52029">
    <property type="entry name" value="LD_TPASE"/>
    <property type="match status" value="1"/>
</dbReference>
<evidence type="ECO:0000256" key="3">
    <source>
        <dbReference type="ARBA" id="ARBA00022679"/>
    </source>
</evidence>
<evidence type="ECO:0000256" key="9">
    <source>
        <dbReference type="SAM" id="SignalP"/>
    </source>
</evidence>
<organism evidence="11 12">
    <name type="scientific">Methylobacterium oryzae CBMB20</name>
    <dbReference type="NCBI Taxonomy" id="693986"/>
    <lineage>
        <taxon>Bacteria</taxon>
        <taxon>Pseudomonadati</taxon>
        <taxon>Pseudomonadota</taxon>
        <taxon>Alphaproteobacteria</taxon>
        <taxon>Hyphomicrobiales</taxon>
        <taxon>Methylobacteriaceae</taxon>
        <taxon>Methylobacterium</taxon>
    </lineage>
</organism>
<comment type="pathway">
    <text evidence="1 7">Cell wall biogenesis; peptidoglycan biosynthesis.</text>
</comment>
<dbReference type="UniPathway" id="UPA00219"/>
<keyword evidence="4 7" id="KW-0133">Cell shape</keyword>
<feature type="compositionally biased region" description="Low complexity" evidence="8">
    <location>
        <begin position="525"/>
        <end position="559"/>
    </location>
</feature>
<dbReference type="STRING" id="693986.MOC_4464"/>
<dbReference type="InterPro" id="IPR002477">
    <property type="entry name" value="Peptidoglycan-bd-like"/>
</dbReference>
<evidence type="ECO:0000313" key="11">
    <source>
        <dbReference type="EMBL" id="AIQ92219.1"/>
    </source>
</evidence>
<feature type="compositionally biased region" description="Basic and acidic residues" evidence="8">
    <location>
        <begin position="592"/>
        <end position="605"/>
    </location>
</feature>
<evidence type="ECO:0000256" key="4">
    <source>
        <dbReference type="ARBA" id="ARBA00022960"/>
    </source>
</evidence>
<dbReference type="KEGG" id="mor:MOC_4464"/>
<comment type="similarity">
    <text evidence="2">Belongs to the YkuD family.</text>
</comment>
<feature type="compositionally biased region" description="Low complexity" evidence="8">
    <location>
        <begin position="95"/>
        <end position="108"/>
    </location>
</feature>
<dbReference type="InterPro" id="IPR036365">
    <property type="entry name" value="PGBD-like_sf"/>
</dbReference>
<dbReference type="GO" id="GO:0008360">
    <property type="term" value="P:regulation of cell shape"/>
    <property type="evidence" value="ECO:0007669"/>
    <property type="project" value="UniProtKB-UniRule"/>
</dbReference>
<dbReference type="InterPro" id="IPR052905">
    <property type="entry name" value="LD-transpeptidase_YkuD-like"/>
</dbReference>
<feature type="region of interest" description="Disordered" evidence="8">
    <location>
        <begin position="522"/>
        <end position="605"/>
    </location>
</feature>